<name>A0AAE2C7G8_9LAMI</name>
<dbReference type="PANTHER" id="PTHR48475">
    <property type="entry name" value="RIBONUCLEASE H"/>
    <property type="match status" value="1"/>
</dbReference>
<comment type="caution">
    <text evidence="1">The sequence shown here is derived from an EMBL/GenBank/DDBJ whole genome shotgun (WGS) entry which is preliminary data.</text>
</comment>
<gene>
    <name evidence="1" type="ORF">Sango_0259100</name>
</gene>
<reference evidence="1" key="2">
    <citation type="journal article" date="2024" name="Plant">
        <title>Genomic evolution and insights into agronomic trait innovations of Sesamum species.</title>
        <authorList>
            <person name="Miao H."/>
            <person name="Wang L."/>
            <person name="Qu L."/>
            <person name="Liu H."/>
            <person name="Sun Y."/>
            <person name="Le M."/>
            <person name="Wang Q."/>
            <person name="Wei S."/>
            <person name="Zheng Y."/>
            <person name="Lin W."/>
            <person name="Duan Y."/>
            <person name="Cao H."/>
            <person name="Xiong S."/>
            <person name="Wang X."/>
            <person name="Wei L."/>
            <person name="Li C."/>
            <person name="Ma Q."/>
            <person name="Ju M."/>
            <person name="Zhao R."/>
            <person name="Li G."/>
            <person name="Mu C."/>
            <person name="Tian Q."/>
            <person name="Mei H."/>
            <person name="Zhang T."/>
            <person name="Gao T."/>
            <person name="Zhang H."/>
        </authorList>
    </citation>
    <scope>NUCLEOTIDE SEQUENCE</scope>
    <source>
        <strain evidence="1">K16</strain>
    </source>
</reference>
<dbReference type="PANTHER" id="PTHR48475:SF2">
    <property type="entry name" value="RIBONUCLEASE H"/>
    <property type="match status" value="1"/>
</dbReference>
<evidence type="ECO:0000313" key="1">
    <source>
        <dbReference type="EMBL" id="KAK4411861.1"/>
    </source>
</evidence>
<keyword evidence="2" id="KW-1185">Reference proteome</keyword>
<organism evidence="1 2">
    <name type="scientific">Sesamum angolense</name>
    <dbReference type="NCBI Taxonomy" id="2727404"/>
    <lineage>
        <taxon>Eukaryota</taxon>
        <taxon>Viridiplantae</taxon>
        <taxon>Streptophyta</taxon>
        <taxon>Embryophyta</taxon>
        <taxon>Tracheophyta</taxon>
        <taxon>Spermatophyta</taxon>
        <taxon>Magnoliopsida</taxon>
        <taxon>eudicotyledons</taxon>
        <taxon>Gunneridae</taxon>
        <taxon>Pentapetalae</taxon>
        <taxon>asterids</taxon>
        <taxon>lamiids</taxon>
        <taxon>Lamiales</taxon>
        <taxon>Pedaliaceae</taxon>
        <taxon>Sesamum</taxon>
    </lineage>
</organism>
<proteinExistence type="predicted"/>
<dbReference type="AlphaFoldDB" id="A0AAE2C7G8"/>
<accession>A0AAE2C7G8</accession>
<reference evidence="1" key="1">
    <citation type="submission" date="2020-06" db="EMBL/GenBank/DDBJ databases">
        <authorList>
            <person name="Li T."/>
            <person name="Hu X."/>
            <person name="Zhang T."/>
            <person name="Song X."/>
            <person name="Zhang H."/>
            <person name="Dai N."/>
            <person name="Sheng W."/>
            <person name="Hou X."/>
            <person name="Wei L."/>
        </authorList>
    </citation>
    <scope>NUCLEOTIDE SEQUENCE</scope>
    <source>
        <strain evidence="1">K16</strain>
        <tissue evidence="1">Leaf</tissue>
    </source>
</reference>
<protein>
    <submittedName>
        <fullName evidence="1">Uncharacterized protein</fullName>
    </submittedName>
</protein>
<sequence length="148" mass="16800">MRQPVAAYVTACTSKRRFIESVRQLGATYVEECASKGQLIRRVRHLVAIYENGPNEGVPSSRMIKWAVKLNKYDVFYQPRMTIKAEELAEFINDATPSEEDEKSWLLHVDCFSTLAGSGVGIVLISLKGDEPEYTFRFEFEASNKEAK</sequence>
<dbReference type="Proteomes" id="UP001289374">
    <property type="component" value="Unassembled WGS sequence"/>
</dbReference>
<evidence type="ECO:0000313" key="2">
    <source>
        <dbReference type="Proteomes" id="UP001289374"/>
    </source>
</evidence>
<dbReference type="EMBL" id="JACGWL010000001">
    <property type="protein sequence ID" value="KAK4411861.1"/>
    <property type="molecule type" value="Genomic_DNA"/>
</dbReference>